<reference evidence="3" key="1">
    <citation type="submission" date="2014-03" db="EMBL/GenBank/DDBJ databases">
        <authorList>
            <person name="Aksoy S."/>
            <person name="Warren W."/>
            <person name="Wilson R.K."/>
        </authorList>
    </citation>
    <scope>NUCLEOTIDE SEQUENCE [LARGE SCALE GENOMIC DNA]</scope>
    <source>
        <strain evidence="3">IAEA</strain>
    </source>
</reference>
<proteinExistence type="predicted"/>
<reference evidence="2" key="2">
    <citation type="submission" date="2020-05" db="UniProtKB">
        <authorList>
            <consortium name="EnsemblMetazoa"/>
        </authorList>
    </citation>
    <scope>IDENTIFICATION</scope>
    <source>
        <strain evidence="2">IAEA</strain>
    </source>
</reference>
<keyword evidence="1" id="KW-1133">Transmembrane helix</keyword>
<dbReference type="VEuPathDB" id="VectorBase:GBRI042960"/>
<feature type="transmembrane region" description="Helical" evidence="1">
    <location>
        <begin position="37"/>
        <end position="55"/>
    </location>
</feature>
<dbReference type="Proteomes" id="UP000091820">
    <property type="component" value="Unassembled WGS sequence"/>
</dbReference>
<name>A0A1A9X3G5_9MUSC</name>
<keyword evidence="3" id="KW-1185">Reference proteome</keyword>
<keyword evidence="1" id="KW-0472">Membrane</keyword>
<accession>A0A1A9X3G5</accession>
<evidence type="ECO:0000313" key="2">
    <source>
        <dbReference type="EnsemblMetazoa" id="GBRI042960-PA"/>
    </source>
</evidence>
<evidence type="ECO:0000313" key="3">
    <source>
        <dbReference type="Proteomes" id="UP000091820"/>
    </source>
</evidence>
<organism evidence="2 3">
    <name type="scientific">Glossina brevipalpis</name>
    <dbReference type="NCBI Taxonomy" id="37001"/>
    <lineage>
        <taxon>Eukaryota</taxon>
        <taxon>Metazoa</taxon>
        <taxon>Ecdysozoa</taxon>
        <taxon>Arthropoda</taxon>
        <taxon>Hexapoda</taxon>
        <taxon>Insecta</taxon>
        <taxon>Pterygota</taxon>
        <taxon>Neoptera</taxon>
        <taxon>Endopterygota</taxon>
        <taxon>Diptera</taxon>
        <taxon>Brachycera</taxon>
        <taxon>Muscomorpha</taxon>
        <taxon>Hippoboscoidea</taxon>
        <taxon>Glossinidae</taxon>
        <taxon>Glossina</taxon>
    </lineage>
</organism>
<sequence length="121" mass="13683">MKDFGTMMPSGDGVGVVLDGWDLMTNTRIMPAATQNAIIPPICIILFASIFLYIYKRRCSLLKRLHTLEGHSFFEGQPRMNPTYQKFSVIIVLALTVPDCTFLNNITDIIVFAYCHMLCTM</sequence>
<evidence type="ECO:0000256" key="1">
    <source>
        <dbReference type="SAM" id="Phobius"/>
    </source>
</evidence>
<keyword evidence="1" id="KW-0812">Transmembrane</keyword>
<dbReference type="AlphaFoldDB" id="A0A1A9X3G5"/>
<protein>
    <submittedName>
        <fullName evidence="2">Uncharacterized protein</fullName>
    </submittedName>
</protein>
<dbReference type="EnsemblMetazoa" id="GBRI042960-RA">
    <property type="protein sequence ID" value="GBRI042960-PA"/>
    <property type="gene ID" value="GBRI042960"/>
</dbReference>